<dbReference type="NCBIfam" id="TIGR01726">
    <property type="entry name" value="HEQRo_perm_3TM"/>
    <property type="match status" value="1"/>
</dbReference>
<evidence type="ECO:0000256" key="5">
    <source>
        <dbReference type="ARBA" id="ARBA00022970"/>
    </source>
</evidence>
<evidence type="ECO:0000256" key="8">
    <source>
        <dbReference type="RuleBase" id="RU363032"/>
    </source>
</evidence>
<dbReference type="InterPro" id="IPR010065">
    <property type="entry name" value="AA_ABC_transptr_permease_3TM"/>
</dbReference>
<keyword evidence="2 8" id="KW-0813">Transport</keyword>
<dbReference type="PANTHER" id="PTHR30614:SF0">
    <property type="entry name" value="L-CYSTINE TRANSPORT SYSTEM PERMEASE PROTEIN TCYL"/>
    <property type="match status" value="1"/>
</dbReference>
<dbReference type="RefSeq" id="WP_378520583.1">
    <property type="nucleotide sequence ID" value="NZ_CBCSDI010000001.1"/>
</dbReference>
<accession>A0ABV6E722</accession>
<dbReference type="InterPro" id="IPR035906">
    <property type="entry name" value="MetI-like_sf"/>
</dbReference>
<comment type="similarity">
    <text evidence="8">Belongs to the binding-protein-dependent transport system permease family.</text>
</comment>
<evidence type="ECO:0000259" key="9">
    <source>
        <dbReference type="PROSITE" id="PS50928"/>
    </source>
</evidence>
<feature type="transmembrane region" description="Helical" evidence="8">
    <location>
        <begin position="110"/>
        <end position="128"/>
    </location>
</feature>
<keyword evidence="4 8" id="KW-0812">Transmembrane</keyword>
<feature type="transmembrane region" description="Helical" evidence="8">
    <location>
        <begin position="69"/>
        <end position="89"/>
    </location>
</feature>
<feature type="transmembrane region" description="Helical" evidence="8">
    <location>
        <begin position="202"/>
        <end position="219"/>
    </location>
</feature>
<evidence type="ECO:0000313" key="11">
    <source>
        <dbReference type="Proteomes" id="UP001589698"/>
    </source>
</evidence>
<keyword evidence="5" id="KW-0029">Amino-acid transport</keyword>
<feature type="domain" description="ABC transmembrane type-1" evidence="9">
    <location>
        <begin position="65"/>
        <end position="262"/>
    </location>
</feature>
<evidence type="ECO:0000256" key="4">
    <source>
        <dbReference type="ARBA" id="ARBA00022692"/>
    </source>
</evidence>
<feature type="transmembrane region" description="Helical" evidence="8">
    <location>
        <begin position="244"/>
        <end position="265"/>
    </location>
</feature>
<dbReference type="PANTHER" id="PTHR30614">
    <property type="entry name" value="MEMBRANE COMPONENT OF AMINO ACID ABC TRANSPORTER"/>
    <property type="match status" value="1"/>
</dbReference>
<keyword evidence="3" id="KW-1003">Cell membrane</keyword>
<evidence type="ECO:0000256" key="3">
    <source>
        <dbReference type="ARBA" id="ARBA00022475"/>
    </source>
</evidence>
<evidence type="ECO:0000256" key="7">
    <source>
        <dbReference type="ARBA" id="ARBA00023136"/>
    </source>
</evidence>
<feature type="transmembrane region" description="Helical" evidence="8">
    <location>
        <begin position="134"/>
        <end position="153"/>
    </location>
</feature>
<keyword evidence="11" id="KW-1185">Reference proteome</keyword>
<reference evidence="10 11" key="1">
    <citation type="submission" date="2024-09" db="EMBL/GenBank/DDBJ databases">
        <authorList>
            <person name="Sun Q."/>
            <person name="Mori K."/>
        </authorList>
    </citation>
    <scope>NUCLEOTIDE SEQUENCE [LARGE SCALE GENOMIC DNA]</scope>
    <source>
        <strain evidence="10 11">CCM 8654</strain>
    </source>
</reference>
<keyword evidence="7 8" id="KW-0472">Membrane</keyword>
<protein>
    <submittedName>
        <fullName evidence="10">Amino acid ABC transporter permease</fullName>
    </submittedName>
</protein>
<organism evidence="10 11">
    <name type="scientific">Nocardioides zeicaulis</name>
    <dbReference type="NCBI Taxonomy" id="1776857"/>
    <lineage>
        <taxon>Bacteria</taxon>
        <taxon>Bacillati</taxon>
        <taxon>Actinomycetota</taxon>
        <taxon>Actinomycetes</taxon>
        <taxon>Propionibacteriales</taxon>
        <taxon>Nocardioidaceae</taxon>
        <taxon>Nocardioides</taxon>
    </lineage>
</organism>
<dbReference type="CDD" id="cd06261">
    <property type="entry name" value="TM_PBP2"/>
    <property type="match status" value="1"/>
</dbReference>
<dbReference type="SUPFAM" id="SSF161098">
    <property type="entry name" value="MetI-like"/>
    <property type="match status" value="1"/>
</dbReference>
<evidence type="ECO:0000256" key="1">
    <source>
        <dbReference type="ARBA" id="ARBA00004651"/>
    </source>
</evidence>
<sequence>MALKRTTKRRVVQGVLYAVLLGVAVALAFAADWPTIHDNFFAPGGFGNPFKGDWGTWPDLITVGVKNTLIYTAIAFAAGLVLAVLLALMRLSPVGPYRWLATVYIEFFRGLPALLVVLLMAFGIPIAFQWTPPGGAVGAGVIGLILVAGAYMAETVRAGIQAVPKGQTEAARSLGMSGARTTVTVVLPQAFRIVIPPLTNEFVLLIKDTALLFVIGFAADQRELTTLARDFVASSPSAGTSTSYIQAAILYLVITLPLTQLVSYLEKRQRRSR</sequence>
<keyword evidence="6 8" id="KW-1133">Transmembrane helix</keyword>
<comment type="caution">
    <text evidence="10">The sequence shown here is derived from an EMBL/GenBank/DDBJ whole genome shotgun (WGS) entry which is preliminary data.</text>
</comment>
<name>A0ABV6E722_9ACTN</name>
<dbReference type="InterPro" id="IPR000515">
    <property type="entry name" value="MetI-like"/>
</dbReference>
<comment type="subcellular location">
    <subcellularLocation>
        <location evidence="1 8">Cell membrane</location>
        <topology evidence="1 8">Multi-pass membrane protein</topology>
    </subcellularLocation>
</comment>
<dbReference type="EMBL" id="JBHLXH010000003">
    <property type="protein sequence ID" value="MFC0224806.1"/>
    <property type="molecule type" value="Genomic_DNA"/>
</dbReference>
<dbReference type="PROSITE" id="PS50928">
    <property type="entry name" value="ABC_TM1"/>
    <property type="match status" value="1"/>
</dbReference>
<evidence type="ECO:0000313" key="10">
    <source>
        <dbReference type="EMBL" id="MFC0224806.1"/>
    </source>
</evidence>
<dbReference type="InterPro" id="IPR043429">
    <property type="entry name" value="ArtM/GltK/GlnP/TcyL/YhdX-like"/>
</dbReference>
<evidence type="ECO:0000256" key="2">
    <source>
        <dbReference type="ARBA" id="ARBA00022448"/>
    </source>
</evidence>
<evidence type="ECO:0000256" key="6">
    <source>
        <dbReference type="ARBA" id="ARBA00022989"/>
    </source>
</evidence>
<dbReference type="Pfam" id="PF00528">
    <property type="entry name" value="BPD_transp_1"/>
    <property type="match status" value="1"/>
</dbReference>
<proteinExistence type="inferred from homology"/>
<dbReference type="Gene3D" id="1.10.3720.10">
    <property type="entry name" value="MetI-like"/>
    <property type="match status" value="1"/>
</dbReference>
<gene>
    <name evidence="10" type="ORF">ACFFJG_20115</name>
</gene>
<dbReference type="Proteomes" id="UP001589698">
    <property type="component" value="Unassembled WGS sequence"/>
</dbReference>